<dbReference type="Gene3D" id="2.170.150.80">
    <property type="entry name" value="NAC domain"/>
    <property type="match status" value="1"/>
</dbReference>
<keyword evidence="5" id="KW-0805">Transcription regulation</keyword>
<evidence type="ECO:0000256" key="9">
    <source>
        <dbReference type="ARBA" id="ARBA00023163"/>
    </source>
</evidence>
<evidence type="ECO:0000313" key="15">
    <source>
        <dbReference type="Proteomes" id="UP000596661"/>
    </source>
</evidence>
<dbReference type="FunFam" id="2.170.150.80:FF:000002">
    <property type="entry name" value="Nac domain-containing protein 86"/>
    <property type="match status" value="1"/>
</dbReference>
<sequence length="455" mass="51895">MAVGEMKVSSLNSLPLGFRFRPTDEELVDFYLRLKINGEDEQVSVIREIDVCKLEPWDMPDLSVIPTRDPEWFFFCPQDRKYPNGNRLNRATNAGYWKATGKDRKIRSGRTTEIGMKKTLVFYTGRAPKGKRTNWVMHEYRPTLKELDGTNPGQNPFVICRLFKKQDETVEGYKCEDAEPALSSPNAQCSIDDEESDVALAQEPLPCVEQESKVSIRMEYPAAKTPEEIGTDFGFDANEVEDNVKEESTSEVDVQLRQDLDMFYDPPSETYVDCKIGSIQVTDVHATRSVISDEGDMAEFGEEFLNPINDLKPVLSNDAVIQIRRRSQPRQNQMTTEIRARHGDAPKRIRLQRKLQISCSFKSFSKPEEEPNTTINKEKDAEHHANDHPDEPLEKGTSREYYGKVKTRSFTIQDTGKKVLKTSLGGSNQTFSMMFRVAVIAVLFISFTSIWKCLV</sequence>
<keyword evidence="10" id="KW-0539">Nucleus</keyword>
<protein>
    <recommendedName>
        <fullName evidence="13">NAC domain-containing protein</fullName>
    </recommendedName>
</protein>
<evidence type="ECO:0000256" key="11">
    <source>
        <dbReference type="SAM" id="MobiDB-lite"/>
    </source>
</evidence>
<dbReference type="EMBL" id="UZAU01000409">
    <property type="status" value="NOT_ANNOTATED_CDS"/>
    <property type="molecule type" value="Genomic_DNA"/>
</dbReference>
<keyword evidence="9" id="KW-0804">Transcription</keyword>
<dbReference type="PROSITE" id="PS51005">
    <property type="entry name" value="NAC"/>
    <property type="match status" value="1"/>
</dbReference>
<dbReference type="SUPFAM" id="SSF101941">
    <property type="entry name" value="NAC domain"/>
    <property type="match status" value="1"/>
</dbReference>
<evidence type="ECO:0000256" key="6">
    <source>
        <dbReference type="ARBA" id="ARBA00023125"/>
    </source>
</evidence>
<evidence type="ECO:0000256" key="1">
    <source>
        <dbReference type="ARBA" id="ARBA00004123"/>
    </source>
</evidence>
<keyword evidence="6" id="KW-0238">DNA-binding</keyword>
<evidence type="ECO:0000313" key="14">
    <source>
        <dbReference type="EnsemblPlants" id="cds.novel_model_3978_5bd9a17a"/>
    </source>
</evidence>
<evidence type="ECO:0000256" key="4">
    <source>
        <dbReference type="ARBA" id="ARBA00022989"/>
    </source>
</evidence>
<dbReference type="Proteomes" id="UP000596661">
    <property type="component" value="Chromosome 5"/>
</dbReference>
<name>A0A803R1J3_CANSA</name>
<keyword evidence="15" id="KW-1185">Reference proteome</keyword>
<evidence type="ECO:0000256" key="12">
    <source>
        <dbReference type="SAM" id="Phobius"/>
    </source>
</evidence>
<evidence type="ECO:0000256" key="7">
    <source>
        <dbReference type="ARBA" id="ARBA00023136"/>
    </source>
</evidence>
<evidence type="ECO:0000259" key="13">
    <source>
        <dbReference type="PROSITE" id="PS51005"/>
    </source>
</evidence>
<comment type="subcellular location">
    <subcellularLocation>
        <location evidence="2">Membrane</location>
        <topology evidence="2">Single-pass membrane protein</topology>
    </subcellularLocation>
    <subcellularLocation>
        <location evidence="1">Nucleus</location>
    </subcellularLocation>
</comment>
<keyword evidence="4 12" id="KW-1133">Transmembrane helix</keyword>
<reference evidence="14" key="2">
    <citation type="submission" date="2021-03" db="UniProtKB">
        <authorList>
            <consortium name="EnsemblPlants"/>
        </authorList>
    </citation>
    <scope>IDENTIFICATION</scope>
</reference>
<dbReference type="PANTHER" id="PTHR31744:SF216">
    <property type="entry name" value="NAC TRANSCRIPTION FACTOR"/>
    <property type="match status" value="1"/>
</dbReference>
<evidence type="ECO:0000256" key="10">
    <source>
        <dbReference type="ARBA" id="ARBA00023242"/>
    </source>
</evidence>
<dbReference type="GO" id="GO:0006355">
    <property type="term" value="P:regulation of DNA-templated transcription"/>
    <property type="evidence" value="ECO:0007669"/>
    <property type="project" value="InterPro"/>
</dbReference>
<reference evidence="14" key="1">
    <citation type="submission" date="2018-11" db="EMBL/GenBank/DDBJ databases">
        <authorList>
            <person name="Grassa J C."/>
        </authorList>
    </citation>
    <scope>NUCLEOTIDE SEQUENCE [LARGE SCALE GENOMIC DNA]</scope>
</reference>
<dbReference type="GO" id="GO:0000976">
    <property type="term" value="F:transcription cis-regulatory region binding"/>
    <property type="evidence" value="ECO:0007669"/>
    <property type="project" value="UniProtKB-ARBA"/>
</dbReference>
<keyword evidence="3 12" id="KW-0812">Transmembrane</keyword>
<feature type="region of interest" description="Disordered" evidence="11">
    <location>
        <begin position="364"/>
        <end position="399"/>
    </location>
</feature>
<dbReference type="GO" id="GO:0016020">
    <property type="term" value="C:membrane"/>
    <property type="evidence" value="ECO:0007669"/>
    <property type="project" value="UniProtKB-SubCell"/>
</dbReference>
<accession>A0A803R1J3</accession>
<evidence type="ECO:0000256" key="8">
    <source>
        <dbReference type="ARBA" id="ARBA00023159"/>
    </source>
</evidence>
<evidence type="ECO:0000256" key="2">
    <source>
        <dbReference type="ARBA" id="ARBA00004167"/>
    </source>
</evidence>
<dbReference type="PANTHER" id="PTHR31744">
    <property type="entry name" value="PROTEIN CUP-SHAPED COTYLEDON 2-RELATED"/>
    <property type="match status" value="1"/>
</dbReference>
<feature type="transmembrane region" description="Helical" evidence="12">
    <location>
        <begin position="433"/>
        <end position="454"/>
    </location>
</feature>
<dbReference type="GO" id="GO:0005634">
    <property type="term" value="C:nucleus"/>
    <property type="evidence" value="ECO:0007669"/>
    <property type="project" value="UniProtKB-SubCell"/>
</dbReference>
<feature type="compositionally biased region" description="Basic and acidic residues" evidence="11">
    <location>
        <begin position="376"/>
        <end position="399"/>
    </location>
</feature>
<dbReference type="InterPro" id="IPR003441">
    <property type="entry name" value="NAC-dom"/>
</dbReference>
<feature type="domain" description="NAC" evidence="13">
    <location>
        <begin position="14"/>
        <end position="165"/>
    </location>
</feature>
<organism evidence="14 15">
    <name type="scientific">Cannabis sativa</name>
    <name type="common">Hemp</name>
    <name type="synonym">Marijuana</name>
    <dbReference type="NCBI Taxonomy" id="3483"/>
    <lineage>
        <taxon>Eukaryota</taxon>
        <taxon>Viridiplantae</taxon>
        <taxon>Streptophyta</taxon>
        <taxon>Embryophyta</taxon>
        <taxon>Tracheophyta</taxon>
        <taxon>Spermatophyta</taxon>
        <taxon>Magnoliopsida</taxon>
        <taxon>eudicotyledons</taxon>
        <taxon>Gunneridae</taxon>
        <taxon>Pentapetalae</taxon>
        <taxon>rosids</taxon>
        <taxon>fabids</taxon>
        <taxon>Rosales</taxon>
        <taxon>Cannabaceae</taxon>
        <taxon>Cannabis</taxon>
    </lineage>
</organism>
<keyword evidence="8" id="KW-0010">Activator</keyword>
<dbReference type="EnsemblPlants" id="novel_model_3978_5bd9a17a">
    <property type="protein sequence ID" value="cds.novel_model_3978_5bd9a17a"/>
    <property type="gene ID" value="novel_gene_2147_5bd9a17a"/>
</dbReference>
<dbReference type="AlphaFoldDB" id="A0A803R1J3"/>
<evidence type="ECO:0000256" key="5">
    <source>
        <dbReference type="ARBA" id="ARBA00023015"/>
    </source>
</evidence>
<gene>
    <name evidence="14" type="primary">LOC115716209</name>
</gene>
<dbReference type="Pfam" id="PF02365">
    <property type="entry name" value="NAM"/>
    <property type="match status" value="1"/>
</dbReference>
<proteinExistence type="predicted"/>
<evidence type="ECO:0000256" key="3">
    <source>
        <dbReference type="ARBA" id="ARBA00022692"/>
    </source>
</evidence>
<dbReference type="InterPro" id="IPR036093">
    <property type="entry name" value="NAC_dom_sf"/>
</dbReference>
<dbReference type="Gramene" id="novel_model_3978_5bd9a17a">
    <property type="protein sequence ID" value="cds.novel_model_3978_5bd9a17a"/>
    <property type="gene ID" value="novel_gene_2147_5bd9a17a"/>
</dbReference>
<keyword evidence="7 12" id="KW-0472">Membrane</keyword>